<dbReference type="Proteomes" id="UP000828390">
    <property type="component" value="Unassembled WGS sequence"/>
</dbReference>
<organism evidence="1 2">
    <name type="scientific">Dreissena polymorpha</name>
    <name type="common">Zebra mussel</name>
    <name type="synonym">Mytilus polymorpha</name>
    <dbReference type="NCBI Taxonomy" id="45954"/>
    <lineage>
        <taxon>Eukaryota</taxon>
        <taxon>Metazoa</taxon>
        <taxon>Spiralia</taxon>
        <taxon>Lophotrochozoa</taxon>
        <taxon>Mollusca</taxon>
        <taxon>Bivalvia</taxon>
        <taxon>Autobranchia</taxon>
        <taxon>Heteroconchia</taxon>
        <taxon>Euheterodonta</taxon>
        <taxon>Imparidentia</taxon>
        <taxon>Neoheterodontei</taxon>
        <taxon>Myida</taxon>
        <taxon>Dreissenoidea</taxon>
        <taxon>Dreissenidae</taxon>
        <taxon>Dreissena</taxon>
    </lineage>
</organism>
<name>A0A9D4DEH8_DREPO</name>
<comment type="caution">
    <text evidence="1">The sequence shown here is derived from an EMBL/GenBank/DDBJ whole genome shotgun (WGS) entry which is preliminary data.</text>
</comment>
<keyword evidence="2" id="KW-1185">Reference proteome</keyword>
<evidence type="ECO:0000313" key="2">
    <source>
        <dbReference type="Proteomes" id="UP000828390"/>
    </source>
</evidence>
<dbReference type="EMBL" id="JAIWYP010000010">
    <property type="protein sequence ID" value="KAH3747869.1"/>
    <property type="molecule type" value="Genomic_DNA"/>
</dbReference>
<sequence>MLLLGQVRSTRACVSERARLRYFVSPYENTMVSHSKAQACHHACLPPFQQRNNVVLKGFPDSVESIDGHNGDELLYSASFRIDLQPRPRPLHS</sequence>
<gene>
    <name evidence="1" type="ORF">DPMN_182303</name>
</gene>
<dbReference type="AlphaFoldDB" id="A0A9D4DEH8"/>
<reference evidence="1" key="2">
    <citation type="submission" date="2020-11" db="EMBL/GenBank/DDBJ databases">
        <authorList>
            <person name="McCartney M.A."/>
            <person name="Auch B."/>
            <person name="Kono T."/>
            <person name="Mallez S."/>
            <person name="Becker A."/>
            <person name="Gohl D.M."/>
            <person name="Silverstein K.A.T."/>
            <person name="Koren S."/>
            <person name="Bechman K.B."/>
            <person name="Herman A."/>
            <person name="Abrahante J.E."/>
            <person name="Garbe J."/>
        </authorList>
    </citation>
    <scope>NUCLEOTIDE SEQUENCE</scope>
    <source>
        <strain evidence="1">Duluth1</strain>
        <tissue evidence="1">Whole animal</tissue>
    </source>
</reference>
<evidence type="ECO:0000313" key="1">
    <source>
        <dbReference type="EMBL" id="KAH3747869.1"/>
    </source>
</evidence>
<protein>
    <submittedName>
        <fullName evidence="1">Uncharacterized protein</fullName>
    </submittedName>
</protein>
<reference evidence="1" key="1">
    <citation type="journal article" date="2019" name="bioRxiv">
        <title>The Genome of the Zebra Mussel, Dreissena polymorpha: A Resource for Invasive Species Research.</title>
        <authorList>
            <person name="McCartney M.A."/>
            <person name="Auch B."/>
            <person name="Kono T."/>
            <person name="Mallez S."/>
            <person name="Zhang Y."/>
            <person name="Obille A."/>
            <person name="Becker A."/>
            <person name="Abrahante J.E."/>
            <person name="Garbe J."/>
            <person name="Badalamenti J.P."/>
            <person name="Herman A."/>
            <person name="Mangelson H."/>
            <person name="Liachko I."/>
            <person name="Sullivan S."/>
            <person name="Sone E.D."/>
            <person name="Koren S."/>
            <person name="Silverstein K.A.T."/>
            <person name="Beckman K.B."/>
            <person name="Gohl D.M."/>
        </authorList>
    </citation>
    <scope>NUCLEOTIDE SEQUENCE</scope>
    <source>
        <strain evidence="1">Duluth1</strain>
        <tissue evidence="1">Whole animal</tissue>
    </source>
</reference>
<proteinExistence type="predicted"/>
<accession>A0A9D4DEH8</accession>